<dbReference type="SUPFAM" id="SSF53756">
    <property type="entry name" value="UDP-Glycosyltransferase/glycogen phosphorylase"/>
    <property type="match status" value="1"/>
</dbReference>
<dbReference type="GO" id="GO:0016758">
    <property type="term" value="F:hexosyltransferase activity"/>
    <property type="evidence" value="ECO:0007669"/>
    <property type="project" value="InterPro"/>
</dbReference>
<dbReference type="Gene3D" id="3.40.50.2000">
    <property type="entry name" value="Glycogen Phosphorylase B"/>
    <property type="match status" value="2"/>
</dbReference>
<reference evidence="4 5" key="1">
    <citation type="submission" date="2015-05" db="EMBL/GenBank/DDBJ databases">
        <title>Genome assembly of Archangium gephyra DSM 2261.</title>
        <authorList>
            <person name="Sharma G."/>
            <person name="Subramanian S."/>
        </authorList>
    </citation>
    <scope>NUCLEOTIDE SEQUENCE [LARGE SCALE GENOMIC DNA]</scope>
    <source>
        <strain evidence="4 5">DSM 2261</strain>
    </source>
</reference>
<feature type="domain" description="Erythromycin biosynthesis protein CIII-like C-terminal" evidence="3">
    <location>
        <begin position="248"/>
        <end position="377"/>
    </location>
</feature>
<keyword evidence="2" id="KW-0808">Transferase</keyword>
<sequence>MPAAGHIHPTLPVVRELVRRGHRVTYYATEEFRDRLEAVGARFAGYPPGVLGSRDIAEATQTGSSLAVVVRILTATETLLPFLNEQLRAERPAAMMYDSNAPWGRMAATGLGLPRISFMTTFLVGSSGFRQLTAREWLTALRSSLPDLPAVLAARRRLLRRFDRALFPPSPVFPMRGDLTLFPIPRELQSPDPRLDATCRFVGPALDRDARDADLDPELAAHLAGALPSVAVSLGTLHAAGPTFFRTCFDALGDLPVRVVLAVGAGLDPATLGRPPANTLIRATLPQLAVLRRAAVFVTHGGMNSTLEGLGFGLPLVVVPQQLEQLLIARAIADRGAAVVLRHHLSGREVPAMELRAAVDRALTDTGLRSAAEALRTAFTQGGGASAAADEIEHLLAQRSGRATAR</sequence>
<evidence type="ECO:0000259" key="3">
    <source>
        <dbReference type="Pfam" id="PF06722"/>
    </source>
</evidence>
<dbReference type="GO" id="GO:0008194">
    <property type="term" value="F:UDP-glycosyltransferase activity"/>
    <property type="evidence" value="ECO:0007669"/>
    <property type="project" value="InterPro"/>
</dbReference>
<dbReference type="PANTHER" id="PTHR48050">
    <property type="entry name" value="STEROL 3-BETA-GLUCOSYLTRANSFERASE"/>
    <property type="match status" value="1"/>
</dbReference>
<evidence type="ECO:0000313" key="5">
    <source>
        <dbReference type="Proteomes" id="UP000035579"/>
    </source>
</evidence>
<evidence type="ECO:0000256" key="2">
    <source>
        <dbReference type="ARBA" id="ARBA00022679"/>
    </source>
</evidence>
<dbReference type="PANTHER" id="PTHR48050:SF13">
    <property type="entry name" value="STEROL 3-BETA-GLUCOSYLTRANSFERASE UGT80A2"/>
    <property type="match status" value="1"/>
</dbReference>
<comment type="similarity">
    <text evidence="1">Belongs to the UDP-glycosyltransferase family.</text>
</comment>
<dbReference type="EMBL" id="CP011509">
    <property type="protein sequence ID" value="AKJ07456.1"/>
    <property type="molecule type" value="Genomic_DNA"/>
</dbReference>
<dbReference type="InterPro" id="IPR002213">
    <property type="entry name" value="UDP_glucos_trans"/>
</dbReference>
<gene>
    <name evidence="4" type="ORF">AA314_09082</name>
</gene>
<name>A0AAC8TK23_9BACT</name>
<dbReference type="FunFam" id="3.40.50.2000:FF:000072">
    <property type="entry name" value="Glycosyl transferase"/>
    <property type="match status" value="1"/>
</dbReference>
<dbReference type="InterPro" id="IPR050426">
    <property type="entry name" value="Glycosyltransferase_28"/>
</dbReference>
<dbReference type="NCBIfam" id="TIGR01426">
    <property type="entry name" value="MGT"/>
    <property type="match status" value="1"/>
</dbReference>
<dbReference type="InterPro" id="IPR006326">
    <property type="entry name" value="UDPGT_MGT-like"/>
</dbReference>
<dbReference type="Pfam" id="PF06722">
    <property type="entry name" value="EryCIII-like_C"/>
    <property type="match status" value="1"/>
</dbReference>
<dbReference type="KEGG" id="age:AA314_09082"/>
<dbReference type="CDD" id="cd03784">
    <property type="entry name" value="GT1_Gtf-like"/>
    <property type="match status" value="1"/>
</dbReference>
<dbReference type="InterPro" id="IPR010610">
    <property type="entry name" value="EryCIII-like_C"/>
</dbReference>
<evidence type="ECO:0000313" key="4">
    <source>
        <dbReference type="EMBL" id="AKJ07456.1"/>
    </source>
</evidence>
<dbReference type="Proteomes" id="UP000035579">
    <property type="component" value="Chromosome"/>
</dbReference>
<evidence type="ECO:0000256" key="1">
    <source>
        <dbReference type="ARBA" id="ARBA00009995"/>
    </source>
</evidence>
<protein>
    <submittedName>
        <fullName evidence="4">Macrolide glycosyltransferase</fullName>
    </submittedName>
</protein>
<proteinExistence type="inferred from homology"/>
<organism evidence="4 5">
    <name type="scientific">Archangium gephyra</name>
    <dbReference type="NCBI Taxonomy" id="48"/>
    <lineage>
        <taxon>Bacteria</taxon>
        <taxon>Pseudomonadati</taxon>
        <taxon>Myxococcota</taxon>
        <taxon>Myxococcia</taxon>
        <taxon>Myxococcales</taxon>
        <taxon>Cystobacterineae</taxon>
        <taxon>Archangiaceae</taxon>
        <taxon>Archangium</taxon>
    </lineage>
</organism>
<dbReference type="AlphaFoldDB" id="A0AAC8TK23"/>
<dbReference type="GO" id="GO:0017000">
    <property type="term" value="P:antibiotic biosynthetic process"/>
    <property type="evidence" value="ECO:0007669"/>
    <property type="project" value="UniProtKB-ARBA"/>
</dbReference>
<accession>A0AAC8TK23</accession>